<dbReference type="GO" id="GO:0003700">
    <property type="term" value="F:DNA-binding transcription factor activity"/>
    <property type="evidence" value="ECO:0007669"/>
    <property type="project" value="TreeGrafter"/>
</dbReference>
<feature type="domain" description="HTH tetR-type" evidence="6">
    <location>
        <begin position="21"/>
        <end position="81"/>
    </location>
</feature>
<dbReference type="InterPro" id="IPR036271">
    <property type="entry name" value="Tet_transcr_reg_TetR-rel_C_sf"/>
</dbReference>
<dbReference type="InterPro" id="IPR009057">
    <property type="entry name" value="Homeodomain-like_sf"/>
</dbReference>
<dbReference type="EMBL" id="FNAH01000004">
    <property type="protein sequence ID" value="SDE13756.1"/>
    <property type="molecule type" value="Genomic_DNA"/>
</dbReference>
<evidence type="ECO:0000256" key="2">
    <source>
        <dbReference type="ARBA" id="ARBA00023125"/>
    </source>
</evidence>
<dbReference type="PROSITE" id="PS50977">
    <property type="entry name" value="HTH_TETR_2"/>
    <property type="match status" value="1"/>
</dbReference>
<feature type="region of interest" description="Disordered" evidence="5">
    <location>
        <begin position="207"/>
        <end position="232"/>
    </location>
</feature>
<evidence type="ECO:0000256" key="4">
    <source>
        <dbReference type="PROSITE-ProRule" id="PRU00335"/>
    </source>
</evidence>
<feature type="region of interest" description="Disordered" evidence="5">
    <location>
        <begin position="1"/>
        <end position="24"/>
    </location>
</feature>
<dbReference type="Gene3D" id="1.10.357.10">
    <property type="entry name" value="Tetracycline Repressor, domain 2"/>
    <property type="match status" value="1"/>
</dbReference>
<evidence type="ECO:0000256" key="3">
    <source>
        <dbReference type="ARBA" id="ARBA00023163"/>
    </source>
</evidence>
<proteinExistence type="predicted"/>
<evidence type="ECO:0000313" key="8">
    <source>
        <dbReference type="Proteomes" id="UP000199344"/>
    </source>
</evidence>
<dbReference type="Pfam" id="PF00440">
    <property type="entry name" value="TetR_N"/>
    <property type="match status" value="1"/>
</dbReference>
<accession>A0A1G7AIR0</accession>
<evidence type="ECO:0000256" key="5">
    <source>
        <dbReference type="SAM" id="MobiDB-lite"/>
    </source>
</evidence>
<dbReference type="RefSeq" id="WP_176805008.1">
    <property type="nucleotide sequence ID" value="NZ_FNAH01000004.1"/>
</dbReference>
<evidence type="ECO:0000259" key="6">
    <source>
        <dbReference type="PROSITE" id="PS50977"/>
    </source>
</evidence>
<sequence>MTSEAPDDPSRKNPRARRPREELRQRTLEAARQIILDEGPEALTARKLAKAAGYTPGTIYNLFDSLPDVLWEVNREHFARMSTLFSNLPGEDPQTRLRNLAVRYLDLIEKEPTLFRALFDGPRRSETFPDWYLNAISALLDSIASELMLLSPGLSKTDAHRESVAMFTAIQGIASLHASGRLDLLTQETAATLADGLVTRILRDLSRGEDRSDGGGETEDRGHGARASTDRG</sequence>
<dbReference type="InterPro" id="IPR001647">
    <property type="entry name" value="HTH_TetR"/>
</dbReference>
<protein>
    <submittedName>
        <fullName evidence="7">DNA-binding transcriptional regulator, AcrR family</fullName>
    </submittedName>
</protein>
<dbReference type="InterPro" id="IPR050109">
    <property type="entry name" value="HTH-type_TetR-like_transc_reg"/>
</dbReference>
<dbReference type="SUPFAM" id="SSF46689">
    <property type="entry name" value="Homeodomain-like"/>
    <property type="match status" value="1"/>
</dbReference>
<evidence type="ECO:0000256" key="1">
    <source>
        <dbReference type="ARBA" id="ARBA00023015"/>
    </source>
</evidence>
<keyword evidence="8" id="KW-1185">Reference proteome</keyword>
<dbReference type="Proteomes" id="UP000199344">
    <property type="component" value="Unassembled WGS sequence"/>
</dbReference>
<dbReference type="PANTHER" id="PTHR30055">
    <property type="entry name" value="HTH-TYPE TRANSCRIPTIONAL REGULATOR RUTR"/>
    <property type="match status" value="1"/>
</dbReference>
<feature type="DNA-binding region" description="H-T-H motif" evidence="4">
    <location>
        <begin position="44"/>
        <end position="63"/>
    </location>
</feature>
<keyword evidence="2 4" id="KW-0238">DNA-binding</keyword>
<dbReference type="Pfam" id="PF13305">
    <property type="entry name" value="TetR_C_33"/>
    <property type="match status" value="1"/>
</dbReference>
<name>A0A1G7AIR0_9RHOB</name>
<dbReference type="AlphaFoldDB" id="A0A1G7AIR0"/>
<evidence type="ECO:0000313" key="7">
    <source>
        <dbReference type="EMBL" id="SDE13756.1"/>
    </source>
</evidence>
<dbReference type="PANTHER" id="PTHR30055:SF234">
    <property type="entry name" value="HTH-TYPE TRANSCRIPTIONAL REGULATOR BETI"/>
    <property type="match status" value="1"/>
</dbReference>
<keyword evidence="3" id="KW-0804">Transcription</keyword>
<dbReference type="InterPro" id="IPR025996">
    <property type="entry name" value="MT1864/Rv1816-like_C"/>
</dbReference>
<keyword evidence="1" id="KW-0805">Transcription regulation</keyword>
<organism evidence="7 8">
    <name type="scientific">Paracoccus isoporae</name>
    <dbReference type="NCBI Taxonomy" id="591205"/>
    <lineage>
        <taxon>Bacteria</taxon>
        <taxon>Pseudomonadati</taxon>
        <taxon>Pseudomonadota</taxon>
        <taxon>Alphaproteobacteria</taxon>
        <taxon>Rhodobacterales</taxon>
        <taxon>Paracoccaceae</taxon>
        <taxon>Paracoccus</taxon>
    </lineage>
</organism>
<dbReference type="GO" id="GO:0000976">
    <property type="term" value="F:transcription cis-regulatory region binding"/>
    <property type="evidence" value="ECO:0007669"/>
    <property type="project" value="TreeGrafter"/>
</dbReference>
<gene>
    <name evidence="7" type="ORF">SAMN05421538_104127</name>
</gene>
<dbReference type="SUPFAM" id="SSF48498">
    <property type="entry name" value="Tetracyclin repressor-like, C-terminal domain"/>
    <property type="match status" value="1"/>
</dbReference>
<reference evidence="7 8" key="1">
    <citation type="submission" date="2016-10" db="EMBL/GenBank/DDBJ databases">
        <authorList>
            <person name="de Groot N.N."/>
        </authorList>
    </citation>
    <scope>NUCLEOTIDE SEQUENCE [LARGE SCALE GENOMIC DNA]</scope>
    <source>
        <strain evidence="7 8">DSM 22220</strain>
    </source>
</reference>